<evidence type="ECO:0000259" key="2">
    <source>
        <dbReference type="Pfam" id="PF07969"/>
    </source>
</evidence>
<dbReference type="AlphaFoldDB" id="A0A7X8SRE6"/>
<reference evidence="3 4" key="1">
    <citation type="submission" date="2020-04" db="EMBL/GenBank/DDBJ databases">
        <title>Flammeovirga sp. SR4, a novel species isolated from seawater.</title>
        <authorList>
            <person name="Wang X."/>
        </authorList>
    </citation>
    <scope>NUCLEOTIDE SEQUENCE [LARGE SCALE GENOMIC DNA]</scope>
    <source>
        <strain evidence="3 4">SR4</strain>
    </source>
</reference>
<dbReference type="InterPro" id="IPR011059">
    <property type="entry name" value="Metal-dep_hydrolase_composite"/>
</dbReference>
<gene>
    <name evidence="3" type="ORF">HGP29_27440</name>
</gene>
<feature type="signal peptide" evidence="1">
    <location>
        <begin position="1"/>
        <end position="19"/>
    </location>
</feature>
<comment type="caution">
    <text evidence="3">The sequence shown here is derived from an EMBL/GenBank/DDBJ whole genome shotgun (WGS) entry which is preliminary data.</text>
</comment>
<dbReference type="EMBL" id="JABAIL010000017">
    <property type="protein sequence ID" value="NLR94971.1"/>
    <property type="molecule type" value="Genomic_DNA"/>
</dbReference>
<name>A0A7X8SRE6_9BACT</name>
<feature type="chain" id="PRO_5031073406" evidence="1">
    <location>
        <begin position="20"/>
        <end position="560"/>
    </location>
</feature>
<dbReference type="InterPro" id="IPR033932">
    <property type="entry name" value="YtcJ-like"/>
</dbReference>
<dbReference type="PANTHER" id="PTHR22642">
    <property type="entry name" value="IMIDAZOLONEPROPIONASE"/>
    <property type="match status" value="1"/>
</dbReference>
<keyword evidence="3" id="KW-0378">Hydrolase</keyword>
<dbReference type="InterPro" id="IPR032466">
    <property type="entry name" value="Metal_Hydrolase"/>
</dbReference>
<dbReference type="Pfam" id="PF07969">
    <property type="entry name" value="Amidohydro_3"/>
    <property type="match status" value="1"/>
</dbReference>
<dbReference type="GO" id="GO:0016810">
    <property type="term" value="F:hydrolase activity, acting on carbon-nitrogen (but not peptide) bonds"/>
    <property type="evidence" value="ECO:0007669"/>
    <property type="project" value="InterPro"/>
</dbReference>
<dbReference type="Gene3D" id="3.10.310.70">
    <property type="match status" value="1"/>
</dbReference>
<dbReference type="Gene3D" id="3.20.20.140">
    <property type="entry name" value="Metal-dependent hydrolases"/>
    <property type="match status" value="1"/>
</dbReference>
<dbReference type="InterPro" id="IPR013108">
    <property type="entry name" value="Amidohydro_3"/>
</dbReference>
<organism evidence="3 4">
    <name type="scientific">Flammeovirga agarivorans</name>
    <dbReference type="NCBI Taxonomy" id="2726742"/>
    <lineage>
        <taxon>Bacteria</taxon>
        <taxon>Pseudomonadati</taxon>
        <taxon>Bacteroidota</taxon>
        <taxon>Cytophagia</taxon>
        <taxon>Cytophagales</taxon>
        <taxon>Flammeovirgaceae</taxon>
        <taxon>Flammeovirga</taxon>
    </lineage>
</organism>
<dbReference type="RefSeq" id="WP_168885680.1">
    <property type="nucleotide sequence ID" value="NZ_JABAIL010000017.1"/>
</dbReference>
<keyword evidence="4" id="KW-1185">Reference proteome</keyword>
<keyword evidence="1" id="KW-0732">Signal</keyword>
<dbReference type="PANTHER" id="PTHR22642:SF2">
    <property type="entry name" value="PROTEIN LONG AFTER FAR-RED 3"/>
    <property type="match status" value="1"/>
</dbReference>
<accession>A0A7X8SRE6</accession>
<evidence type="ECO:0000256" key="1">
    <source>
        <dbReference type="SAM" id="SignalP"/>
    </source>
</evidence>
<sequence>MKRLIISVFALINTLSVMGQDIYTNGKIFTSNKQQLWASAMVVDGDKIVYVGNNNKALSYQNEQSKVIDLEGKTLLPGLYDSHIHPSIAGPNMTFVLDLFGVQNKEEAERLIREFAAKQPKDGWVLANGYKIKHFDSSTAQELDELVGGRPAIICEESQHTGWYSSKAIAYFDVNKDTPDPDGGSYDRFEDGTPSGHFREKAHIAAGFLTTPELLTKEQQEIAMKAIIDKCNSVGFIGIEDAAALSAKGTDDVYKRLHKKGELTIRVEYNRTHLSPLDDSTNNISLDKRRLKGDEMLSSRTVKFAIDGIPTDKAFLFEPYENLDCEHSHTCIGVANYSKERLLKNFKYLIEKGDRIYVHAEGDAGISRVIDCLEEINKTHAIKNERHVITHVDLIKAEDIDRCAKLGIILQVQPQWQPLDEFANSYIKPAIGEERFDRIYRYDRLYQRDDVIVGVGADFPTGPVFSPWEMIQTIVTCKNVGEDMQPRGYTSSVEKAVLLFTINNAFVTFRDHISGSLEEGKKADFIIIDQDIFTIDPHDIHKTKVLKTVLNGKTIYQNEK</sequence>
<protein>
    <submittedName>
        <fullName evidence="3">Amidohydrolase</fullName>
    </submittedName>
</protein>
<evidence type="ECO:0000313" key="4">
    <source>
        <dbReference type="Proteomes" id="UP000585050"/>
    </source>
</evidence>
<dbReference type="SUPFAM" id="SSF51338">
    <property type="entry name" value="Composite domain of metallo-dependent hydrolases"/>
    <property type="match status" value="1"/>
</dbReference>
<feature type="domain" description="Amidohydrolase 3" evidence="2">
    <location>
        <begin position="66"/>
        <end position="556"/>
    </location>
</feature>
<dbReference type="CDD" id="cd01300">
    <property type="entry name" value="YtcJ_like"/>
    <property type="match status" value="1"/>
</dbReference>
<evidence type="ECO:0000313" key="3">
    <source>
        <dbReference type="EMBL" id="NLR94971.1"/>
    </source>
</evidence>
<dbReference type="Gene3D" id="2.30.40.10">
    <property type="entry name" value="Urease, subunit C, domain 1"/>
    <property type="match status" value="1"/>
</dbReference>
<dbReference type="SUPFAM" id="SSF51556">
    <property type="entry name" value="Metallo-dependent hydrolases"/>
    <property type="match status" value="1"/>
</dbReference>
<proteinExistence type="predicted"/>
<dbReference type="Proteomes" id="UP000585050">
    <property type="component" value="Unassembled WGS sequence"/>
</dbReference>